<dbReference type="GO" id="GO:0043161">
    <property type="term" value="P:proteasome-mediated ubiquitin-dependent protein catabolic process"/>
    <property type="evidence" value="ECO:0007669"/>
    <property type="project" value="TreeGrafter"/>
</dbReference>
<protein>
    <recommendedName>
        <fullName evidence="5">NHL repeat containing 4</fullName>
    </recommendedName>
</protein>
<evidence type="ECO:0000256" key="2">
    <source>
        <dbReference type="PROSITE-ProRule" id="PRU00504"/>
    </source>
</evidence>
<feature type="repeat" description="NHL" evidence="2">
    <location>
        <begin position="57"/>
        <end position="93"/>
    </location>
</feature>
<dbReference type="InterPro" id="IPR050952">
    <property type="entry name" value="TRIM-NHL_E3_ligases"/>
</dbReference>
<dbReference type="PROSITE" id="PS51125">
    <property type="entry name" value="NHL"/>
    <property type="match status" value="1"/>
</dbReference>
<dbReference type="Pfam" id="PF01436">
    <property type="entry name" value="NHL"/>
    <property type="match status" value="2"/>
</dbReference>
<dbReference type="InParanoid" id="A0A672PNP9"/>
<dbReference type="InterPro" id="IPR011042">
    <property type="entry name" value="6-blade_b-propeller_TolB-like"/>
</dbReference>
<dbReference type="Gene3D" id="2.120.10.30">
    <property type="entry name" value="TolB, C-terminal domain"/>
    <property type="match status" value="1"/>
</dbReference>
<reference evidence="3" key="2">
    <citation type="submission" date="2025-09" db="UniProtKB">
        <authorList>
            <consortium name="Ensembl"/>
        </authorList>
    </citation>
    <scope>IDENTIFICATION</scope>
</reference>
<keyword evidence="4" id="KW-1185">Reference proteome</keyword>
<evidence type="ECO:0000313" key="4">
    <source>
        <dbReference type="Proteomes" id="UP000472262"/>
    </source>
</evidence>
<evidence type="ECO:0000256" key="1">
    <source>
        <dbReference type="ARBA" id="ARBA00022737"/>
    </source>
</evidence>
<dbReference type="PANTHER" id="PTHR24104">
    <property type="entry name" value="E3 UBIQUITIN-PROTEIN LIGASE NHLRC1-RELATED"/>
    <property type="match status" value="1"/>
</dbReference>
<dbReference type="SUPFAM" id="SSF63829">
    <property type="entry name" value="Calcium-dependent phosphotriesterase"/>
    <property type="match status" value="1"/>
</dbReference>
<proteinExistence type="predicted"/>
<dbReference type="PANTHER" id="PTHR24104:SF53">
    <property type="match status" value="1"/>
</dbReference>
<dbReference type="GO" id="GO:0000209">
    <property type="term" value="P:protein polyubiquitination"/>
    <property type="evidence" value="ECO:0007669"/>
    <property type="project" value="TreeGrafter"/>
</dbReference>
<dbReference type="GO" id="GO:0061630">
    <property type="term" value="F:ubiquitin protein ligase activity"/>
    <property type="evidence" value="ECO:0007669"/>
    <property type="project" value="TreeGrafter"/>
</dbReference>
<dbReference type="InterPro" id="IPR001258">
    <property type="entry name" value="NHL_repeat"/>
</dbReference>
<accession>A0A672PNP9</accession>
<dbReference type="AlphaFoldDB" id="A0A672PNP9"/>
<name>A0A672PNP9_SINGR</name>
<sequence length="155" mass="16770">MERTVVTCFHRTYLVANYLTSGLIAVSERGNETGRAPCIKVLEPGWNTIRILGICSGMGPVLSNPWGICIDADGDVLVADWGKQHCIVLYSSVGVGQSIVSQGLSSPRGLAVLPDGHLVVSDSKVFMLSVTFKYQFLIKMGGLGLFDLCLINLFY</sequence>
<dbReference type="Proteomes" id="UP000472262">
    <property type="component" value="Unassembled WGS sequence"/>
</dbReference>
<evidence type="ECO:0008006" key="5">
    <source>
        <dbReference type="Google" id="ProtNLM"/>
    </source>
</evidence>
<dbReference type="Ensembl" id="ENSSGRT00000069008.1">
    <property type="protein sequence ID" value="ENSSGRP00000064719.1"/>
    <property type="gene ID" value="ENSSGRG00000033349.1"/>
</dbReference>
<keyword evidence="1" id="KW-0677">Repeat</keyword>
<organism evidence="3 4">
    <name type="scientific">Sinocyclocheilus grahami</name>
    <name type="common">Dianchi golden-line fish</name>
    <name type="synonym">Barbus grahami</name>
    <dbReference type="NCBI Taxonomy" id="75366"/>
    <lineage>
        <taxon>Eukaryota</taxon>
        <taxon>Metazoa</taxon>
        <taxon>Chordata</taxon>
        <taxon>Craniata</taxon>
        <taxon>Vertebrata</taxon>
        <taxon>Euteleostomi</taxon>
        <taxon>Actinopterygii</taxon>
        <taxon>Neopterygii</taxon>
        <taxon>Teleostei</taxon>
        <taxon>Ostariophysi</taxon>
        <taxon>Cypriniformes</taxon>
        <taxon>Cyprinidae</taxon>
        <taxon>Cyprininae</taxon>
        <taxon>Sinocyclocheilus</taxon>
    </lineage>
</organism>
<evidence type="ECO:0000313" key="3">
    <source>
        <dbReference type="Ensembl" id="ENSSGRP00000064719.1"/>
    </source>
</evidence>
<reference evidence="3" key="1">
    <citation type="submission" date="2025-08" db="UniProtKB">
        <authorList>
            <consortium name="Ensembl"/>
        </authorList>
    </citation>
    <scope>IDENTIFICATION</scope>
</reference>